<organism evidence="3 4">
    <name type="scientific">Halobaculum gomorrense</name>
    <dbReference type="NCBI Taxonomy" id="43928"/>
    <lineage>
        <taxon>Archaea</taxon>
        <taxon>Methanobacteriati</taxon>
        <taxon>Methanobacteriota</taxon>
        <taxon>Stenosarchaea group</taxon>
        <taxon>Halobacteria</taxon>
        <taxon>Halobacteriales</taxon>
        <taxon>Haloferacaceae</taxon>
        <taxon>Halobaculum</taxon>
    </lineage>
</organism>
<evidence type="ECO:0000259" key="2">
    <source>
        <dbReference type="PROSITE" id="PS50830"/>
    </source>
</evidence>
<dbReference type="InterPro" id="IPR029062">
    <property type="entry name" value="Class_I_gatase-like"/>
</dbReference>
<accession>A0A1M5R843</accession>
<sequence>MSRPSSDPPVQRRNFLGAVGAGAGALAVGSTGARAESTNSDRIGRLVFDSTASLLGADGTPAAADAEFVAVRAESTAVNVNEDGNGGAEAAVDYPDDRPIPLVGVDGGVVGFGAPTVQNGTDFTFGNEEVVLNALDRVAGSGTVVFDETHGQFYDAEKHTAFIQYAESNGYAVEATGADGDFAGALSTADAAIVTSPSEGFSAPERDALATFVANGGGLLVFHQSDFGDFDATGNLNEVAAALDLGFRFNDDQVIDETNNAGVGFVPTTDRFDADYAGLFANRPGLGFEVDPSRTYTAEVVRVTDGDTVDVRIPRDGVPDYFDTVRLLGIDTPETVAGPELPAEWEGIDSLEYLLSTGAAAEAWAVDQLAGATVELSFDPEEGVRGNFGRLLCYLRYDADGDGARDTLYNRRAIAEGYARVYDSGLTRHDAFVEIERVARKRGLGVWAESDVDAAPPTQPSRVRDVLFPKAVPVDPGEGGEVIARAASSASRPNAPLAAVDEDAGVALVGAQTVDEDYDEADTPIDDPSAYDYFQFTAGVIGALTERAGEVLIDGGHGQFAAEESVCAEDAAFFQRYLEGLDVGFTQYNTLSMGELARGRAVIVSAPTEAYDGDELAALRRYARGGGAVVVLADRTADRARVNDLLASLDAEIRVGSGVVDDPRSNAGRPDLPVTSDTGIDPPEFEGGEDGGEGEGESGRENEGESEGERKGRRARGGHGAPGGDEREHGNATGRGAAGSDD</sequence>
<dbReference type="STRING" id="43928.SAMN05443636_2077"/>
<dbReference type="SUPFAM" id="SSF52317">
    <property type="entry name" value="Class I glutamine amidotransferase-like"/>
    <property type="match status" value="1"/>
</dbReference>
<proteinExistence type="predicted"/>
<keyword evidence="3" id="KW-0255">Endonuclease</keyword>
<dbReference type="PROSITE" id="PS51318">
    <property type="entry name" value="TAT"/>
    <property type="match status" value="1"/>
</dbReference>
<dbReference type="GO" id="GO:0004519">
    <property type="term" value="F:endonuclease activity"/>
    <property type="evidence" value="ECO:0007669"/>
    <property type="project" value="UniProtKB-KW"/>
</dbReference>
<dbReference type="AlphaFoldDB" id="A0A1M5R843"/>
<feature type="region of interest" description="Disordered" evidence="1">
    <location>
        <begin position="658"/>
        <end position="742"/>
    </location>
</feature>
<evidence type="ECO:0000313" key="4">
    <source>
        <dbReference type="Proteomes" id="UP000184357"/>
    </source>
</evidence>
<dbReference type="SUPFAM" id="SSF50199">
    <property type="entry name" value="Staphylococcal nuclease"/>
    <property type="match status" value="1"/>
</dbReference>
<evidence type="ECO:0000256" key="1">
    <source>
        <dbReference type="SAM" id="MobiDB-lite"/>
    </source>
</evidence>
<feature type="compositionally biased region" description="Basic and acidic residues" evidence="1">
    <location>
        <begin position="697"/>
        <end position="710"/>
    </location>
</feature>
<dbReference type="InterPro" id="IPR016071">
    <property type="entry name" value="Staphylococal_nuclease_OB-fold"/>
</dbReference>
<evidence type="ECO:0000313" key="3">
    <source>
        <dbReference type="EMBL" id="SHH22023.1"/>
    </source>
</evidence>
<gene>
    <name evidence="3" type="ORF">SAMN05443636_2077</name>
</gene>
<dbReference type="EMBL" id="FQWV01000005">
    <property type="protein sequence ID" value="SHH22023.1"/>
    <property type="molecule type" value="Genomic_DNA"/>
</dbReference>
<dbReference type="Proteomes" id="UP000184357">
    <property type="component" value="Unassembled WGS sequence"/>
</dbReference>
<dbReference type="InterPro" id="IPR035437">
    <property type="entry name" value="SNase_OB-fold_sf"/>
</dbReference>
<dbReference type="SMART" id="SM00318">
    <property type="entry name" value="SNc"/>
    <property type="match status" value="1"/>
</dbReference>
<dbReference type="PROSITE" id="PS50830">
    <property type="entry name" value="TNASE_3"/>
    <property type="match status" value="1"/>
</dbReference>
<feature type="domain" description="TNase-like" evidence="2">
    <location>
        <begin position="294"/>
        <end position="449"/>
    </location>
</feature>
<reference evidence="3 4" key="1">
    <citation type="submission" date="2016-11" db="EMBL/GenBank/DDBJ databases">
        <authorList>
            <person name="Jaros S."/>
            <person name="Januszkiewicz K."/>
            <person name="Wedrychowicz H."/>
        </authorList>
    </citation>
    <scope>NUCLEOTIDE SEQUENCE [LARGE SCALE GENOMIC DNA]</scope>
    <source>
        <strain evidence="3 4">DSM 9297</strain>
    </source>
</reference>
<dbReference type="InterPro" id="IPR025646">
    <property type="entry name" value="DUF4350"/>
</dbReference>
<keyword evidence="3" id="KW-0378">Hydrolase</keyword>
<dbReference type="Gene3D" id="3.40.50.880">
    <property type="match status" value="1"/>
</dbReference>
<dbReference type="InterPro" id="IPR006311">
    <property type="entry name" value="TAT_signal"/>
</dbReference>
<dbReference type="Pfam" id="PF00565">
    <property type="entry name" value="SNase"/>
    <property type="match status" value="1"/>
</dbReference>
<name>A0A1M5R843_9EURY</name>
<dbReference type="Pfam" id="PF14258">
    <property type="entry name" value="DUF4350"/>
    <property type="match status" value="1"/>
</dbReference>
<keyword evidence="4" id="KW-1185">Reference proteome</keyword>
<protein>
    <submittedName>
        <fullName evidence="3">Endonuclease YncB, thermonuclease family</fullName>
    </submittedName>
</protein>
<feature type="compositionally biased region" description="Acidic residues" evidence="1">
    <location>
        <begin position="683"/>
        <end position="696"/>
    </location>
</feature>
<dbReference type="Gene3D" id="2.40.50.90">
    <property type="match status" value="1"/>
</dbReference>
<keyword evidence="3" id="KW-0540">Nuclease</keyword>